<dbReference type="PANTHER" id="PTHR35525:SF3">
    <property type="entry name" value="BLL6575 PROTEIN"/>
    <property type="match status" value="1"/>
</dbReference>
<proteinExistence type="predicted"/>
<dbReference type="SUPFAM" id="SSF160904">
    <property type="entry name" value="Jann2411-like"/>
    <property type="match status" value="1"/>
</dbReference>
<dbReference type="EMBL" id="JBHTCG010000038">
    <property type="protein sequence ID" value="MFC7387444.1"/>
    <property type="molecule type" value="Genomic_DNA"/>
</dbReference>
<sequence length="192" mass="20658">MNFNSHTDAVVAVAAALVNRLTPGEAHGRPYTPPPPGPDRRATVTDALRAGHRGSREVTDAEAAELSRVAAELRVVFDAVETGDLDTAARQVNRVLDRTQARPHLERHDGEPWHLHFHGGGGTLGDDWAAGCASGLAIVLGGDLYDRLGVCTASHCDRVYVDVSRNGTRRFCSTTCQNRVKTAAFRARASRP</sequence>
<organism evidence="2 3">
    <name type="scientific">Sphaerisporangium rhizosphaerae</name>
    <dbReference type="NCBI Taxonomy" id="2269375"/>
    <lineage>
        <taxon>Bacteria</taxon>
        <taxon>Bacillati</taxon>
        <taxon>Actinomycetota</taxon>
        <taxon>Actinomycetes</taxon>
        <taxon>Streptosporangiales</taxon>
        <taxon>Streptosporangiaceae</taxon>
        <taxon>Sphaerisporangium</taxon>
    </lineage>
</organism>
<protein>
    <submittedName>
        <fullName evidence="2">CGNR zinc finger domain-containing protein</fullName>
    </submittedName>
</protein>
<dbReference type="Pfam" id="PF11706">
    <property type="entry name" value="zf-CGNR"/>
    <property type="match status" value="1"/>
</dbReference>
<gene>
    <name evidence="2" type="ORF">ACFQSB_34940</name>
</gene>
<dbReference type="InterPro" id="IPR010852">
    <property type="entry name" value="ABATE"/>
</dbReference>
<dbReference type="PANTHER" id="PTHR35525">
    <property type="entry name" value="BLL6575 PROTEIN"/>
    <property type="match status" value="1"/>
</dbReference>
<accession>A0ABW2PDE9</accession>
<feature type="domain" description="Zinc finger CGNR" evidence="1">
    <location>
        <begin position="147"/>
        <end position="188"/>
    </location>
</feature>
<dbReference type="RefSeq" id="WP_380831148.1">
    <property type="nucleotide sequence ID" value="NZ_JBHTCG010000038.1"/>
</dbReference>
<keyword evidence="3" id="KW-1185">Reference proteome</keyword>
<comment type="caution">
    <text evidence="2">The sequence shown here is derived from an EMBL/GenBank/DDBJ whole genome shotgun (WGS) entry which is preliminary data.</text>
</comment>
<evidence type="ECO:0000313" key="3">
    <source>
        <dbReference type="Proteomes" id="UP001596496"/>
    </source>
</evidence>
<reference evidence="3" key="1">
    <citation type="journal article" date="2019" name="Int. J. Syst. Evol. Microbiol.">
        <title>The Global Catalogue of Microorganisms (GCM) 10K type strain sequencing project: providing services to taxonomists for standard genome sequencing and annotation.</title>
        <authorList>
            <consortium name="The Broad Institute Genomics Platform"/>
            <consortium name="The Broad Institute Genome Sequencing Center for Infectious Disease"/>
            <person name="Wu L."/>
            <person name="Ma J."/>
        </authorList>
    </citation>
    <scope>NUCLEOTIDE SEQUENCE [LARGE SCALE GENOMIC DNA]</scope>
    <source>
        <strain evidence="3">CECT 7649</strain>
    </source>
</reference>
<dbReference type="Gene3D" id="1.10.3300.10">
    <property type="entry name" value="Jann2411-like domain"/>
    <property type="match status" value="1"/>
</dbReference>
<evidence type="ECO:0000313" key="2">
    <source>
        <dbReference type="EMBL" id="MFC7387444.1"/>
    </source>
</evidence>
<dbReference type="InterPro" id="IPR021005">
    <property type="entry name" value="Znf_CGNR"/>
</dbReference>
<evidence type="ECO:0000259" key="1">
    <source>
        <dbReference type="Pfam" id="PF11706"/>
    </source>
</evidence>
<name>A0ABW2PDE9_9ACTN</name>
<dbReference type="Proteomes" id="UP001596496">
    <property type="component" value="Unassembled WGS sequence"/>
</dbReference>
<dbReference type="InterPro" id="IPR023286">
    <property type="entry name" value="ABATE_dom_sf"/>
</dbReference>